<dbReference type="EMBL" id="RSCK01000040">
    <property type="protein sequence ID" value="RUT10601.1"/>
    <property type="molecule type" value="Genomic_DNA"/>
</dbReference>
<keyword evidence="2" id="KW-1185">Reference proteome</keyword>
<gene>
    <name evidence="1" type="ORF">DSM107010_41680</name>
</gene>
<evidence type="ECO:0008006" key="3">
    <source>
        <dbReference type="Google" id="ProtNLM"/>
    </source>
</evidence>
<organism evidence="1 2">
    <name type="scientific">Chroococcidiopsis cubana SAG 39.79</name>
    <dbReference type="NCBI Taxonomy" id="388085"/>
    <lineage>
        <taxon>Bacteria</taxon>
        <taxon>Bacillati</taxon>
        <taxon>Cyanobacteriota</taxon>
        <taxon>Cyanophyceae</taxon>
        <taxon>Chroococcidiopsidales</taxon>
        <taxon>Chroococcidiopsidaceae</taxon>
        <taxon>Chroococcidiopsis</taxon>
    </lineage>
</organism>
<comment type="caution">
    <text evidence="1">The sequence shown here is derived from an EMBL/GenBank/DDBJ whole genome shotgun (WGS) entry which is preliminary data.</text>
</comment>
<sequence length="94" mass="10526">MQWSTSYASSSEKVAVSSQEVVKRETLSIYNVKRPKLILDLGLRHAEQISLLEKVQNAVLVEQSILIEPETKVCPVCGQKLKKNGHRTSKLHAV</sequence>
<protein>
    <recommendedName>
        <fullName evidence="3">Transposase IS66 zinc-finger binding domain-containing protein</fullName>
    </recommendedName>
</protein>
<name>A0AB37UG92_9CYAN</name>
<accession>A0AB37UG92</accession>
<proteinExistence type="predicted"/>
<dbReference type="Proteomes" id="UP000282574">
    <property type="component" value="Unassembled WGS sequence"/>
</dbReference>
<reference evidence="1 2" key="1">
    <citation type="journal article" date="2019" name="Genome Biol. Evol.">
        <title>Day and night: Metabolic profiles and evolutionary relationships of six axenic non-marine cyanobacteria.</title>
        <authorList>
            <person name="Will S.E."/>
            <person name="Henke P."/>
            <person name="Boedeker C."/>
            <person name="Huang S."/>
            <person name="Brinkmann H."/>
            <person name="Rohde M."/>
            <person name="Jarek M."/>
            <person name="Friedl T."/>
            <person name="Seufert S."/>
            <person name="Schumacher M."/>
            <person name="Overmann J."/>
            <person name="Neumann-Schaal M."/>
            <person name="Petersen J."/>
        </authorList>
    </citation>
    <scope>NUCLEOTIDE SEQUENCE [LARGE SCALE GENOMIC DNA]</scope>
    <source>
        <strain evidence="1 2">SAG 39.79</strain>
    </source>
</reference>
<evidence type="ECO:0000313" key="1">
    <source>
        <dbReference type="EMBL" id="RUT10601.1"/>
    </source>
</evidence>
<dbReference type="AlphaFoldDB" id="A0AB37UG92"/>
<evidence type="ECO:0000313" key="2">
    <source>
        <dbReference type="Proteomes" id="UP000282574"/>
    </source>
</evidence>